<evidence type="ECO:0000313" key="3">
    <source>
        <dbReference type="Proteomes" id="UP001304298"/>
    </source>
</evidence>
<name>A0ABU5R098_9PSEU</name>
<dbReference type="RefSeq" id="WP_323324836.1">
    <property type="nucleotide sequence ID" value="NZ_JAYFSI010000001.1"/>
</dbReference>
<evidence type="ECO:0000313" key="2">
    <source>
        <dbReference type="EMBL" id="MEA5359610.1"/>
    </source>
</evidence>
<proteinExistence type="predicted"/>
<sequence>MNRPAALNRTLLALIGLVLLAAGGFALATHFGRLHVLDPASSLVPGSTAPPTWVFYVVIAVAVLLGLLCLRWLAAQAFRRPKTVAWRAEEVDGATELDSATAAAPVAADVEGYDGVRSASAWLSGPRDRPELFLIVTTDAEADAGAIRARIAEHALPRLRQALEVDELPVRLEVRLTAKSGARAR</sequence>
<comment type="caution">
    <text evidence="2">The sequence shown here is derived from an EMBL/GenBank/DDBJ whole genome shotgun (WGS) entry which is preliminary data.</text>
</comment>
<evidence type="ECO:0000256" key="1">
    <source>
        <dbReference type="SAM" id="Phobius"/>
    </source>
</evidence>
<keyword evidence="1" id="KW-1133">Transmembrane helix</keyword>
<reference evidence="2 3" key="1">
    <citation type="submission" date="2023-12" db="EMBL/GenBank/DDBJ databases">
        <title>Amycolatopsis sp. V23-08.</title>
        <authorList>
            <person name="Somphong A."/>
        </authorList>
    </citation>
    <scope>NUCLEOTIDE SEQUENCE [LARGE SCALE GENOMIC DNA]</scope>
    <source>
        <strain evidence="2 3">V23-08</strain>
    </source>
</reference>
<dbReference type="NCBIfam" id="NF033218">
    <property type="entry name" value="anchor_AmaP"/>
    <property type="match status" value="1"/>
</dbReference>
<keyword evidence="1" id="KW-0472">Membrane</keyword>
<organism evidence="2 3">
    <name type="scientific">Amycolatopsis heterodermiae</name>
    <dbReference type="NCBI Taxonomy" id="3110235"/>
    <lineage>
        <taxon>Bacteria</taxon>
        <taxon>Bacillati</taxon>
        <taxon>Actinomycetota</taxon>
        <taxon>Actinomycetes</taxon>
        <taxon>Pseudonocardiales</taxon>
        <taxon>Pseudonocardiaceae</taxon>
        <taxon>Amycolatopsis</taxon>
    </lineage>
</organism>
<dbReference type="Proteomes" id="UP001304298">
    <property type="component" value="Unassembled WGS sequence"/>
</dbReference>
<gene>
    <name evidence="2" type="primary">amaP</name>
    <name evidence="2" type="ORF">VA596_08690</name>
</gene>
<accession>A0ABU5R098</accession>
<feature type="transmembrane region" description="Helical" evidence="1">
    <location>
        <begin position="52"/>
        <end position="73"/>
    </location>
</feature>
<keyword evidence="1" id="KW-0812">Transmembrane</keyword>
<keyword evidence="3" id="KW-1185">Reference proteome</keyword>
<dbReference type="EMBL" id="JAYFSI010000001">
    <property type="protein sequence ID" value="MEA5359610.1"/>
    <property type="molecule type" value="Genomic_DNA"/>
</dbReference>
<protein>
    <submittedName>
        <fullName evidence="2">Alkaline shock response membrane anchor protein AmaP</fullName>
    </submittedName>
</protein>